<accession>A0AAN6Q5Z2</accession>
<comment type="caution">
    <text evidence="1">The sequence shown here is derived from an EMBL/GenBank/DDBJ whole genome shotgun (WGS) entry which is preliminary data.</text>
</comment>
<sequence length="127" mass="14503">MYLGGRGGRAEELQDRSPPEDVWLNRCNPCHFQPCCFSSLAGNGGEMSDDIRRQWGETNAETPDCLSRRLPRQHRREMGSLTPPFAQQISRVLPGILVTWDVNKAPLMWRRLGKPRDAMFAFRSLVC</sequence>
<reference evidence="1" key="2">
    <citation type="submission" date="2023-05" db="EMBL/GenBank/DDBJ databases">
        <authorList>
            <consortium name="Lawrence Berkeley National Laboratory"/>
            <person name="Steindorff A."/>
            <person name="Hensen N."/>
            <person name="Bonometti L."/>
            <person name="Westerberg I."/>
            <person name="Brannstrom I.O."/>
            <person name="Guillou S."/>
            <person name="Cros-Aarteil S."/>
            <person name="Calhoun S."/>
            <person name="Haridas S."/>
            <person name="Kuo A."/>
            <person name="Mondo S."/>
            <person name="Pangilinan J."/>
            <person name="Riley R."/>
            <person name="Labutti K."/>
            <person name="Andreopoulos B."/>
            <person name="Lipzen A."/>
            <person name="Chen C."/>
            <person name="Yanf M."/>
            <person name="Daum C."/>
            <person name="Ng V."/>
            <person name="Clum A."/>
            <person name="Ohm R."/>
            <person name="Martin F."/>
            <person name="Silar P."/>
            <person name="Natvig D."/>
            <person name="Lalanne C."/>
            <person name="Gautier V."/>
            <person name="Ament-Velasquez S.L."/>
            <person name="Kruys A."/>
            <person name="Hutchinson M.I."/>
            <person name="Powell A.J."/>
            <person name="Barry K."/>
            <person name="Miller A.N."/>
            <person name="Grigoriev I.V."/>
            <person name="Debuchy R."/>
            <person name="Gladieux P."/>
            <person name="Thoren M.H."/>
            <person name="Johannesson H."/>
        </authorList>
    </citation>
    <scope>NUCLEOTIDE SEQUENCE</scope>
    <source>
        <strain evidence="1">CBS 757.83</strain>
    </source>
</reference>
<dbReference type="AlphaFoldDB" id="A0AAN6Q5Z2"/>
<gene>
    <name evidence="1" type="ORF">N658DRAFT_244312</name>
</gene>
<evidence type="ECO:0000313" key="1">
    <source>
        <dbReference type="EMBL" id="KAK4104139.1"/>
    </source>
</evidence>
<dbReference type="Proteomes" id="UP001305647">
    <property type="component" value="Unassembled WGS sequence"/>
</dbReference>
<protein>
    <submittedName>
        <fullName evidence="1">Uncharacterized protein</fullName>
    </submittedName>
</protein>
<name>A0AAN6Q5Z2_9PEZI</name>
<proteinExistence type="predicted"/>
<dbReference type="EMBL" id="MU863627">
    <property type="protein sequence ID" value="KAK4104139.1"/>
    <property type="molecule type" value="Genomic_DNA"/>
</dbReference>
<organism evidence="1 2">
    <name type="scientific">Parathielavia hyrcaniae</name>
    <dbReference type="NCBI Taxonomy" id="113614"/>
    <lineage>
        <taxon>Eukaryota</taxon>
        <taxon>Fungi</taxon>
        <taxon>Dikarya</taxon>
        <taxon>Ascomycota</taxon>
        <taxon>Pezizomycotina</taxon>
        <taxon>Sordariomycetes</taxon>
        <taxon>Sordariomycetidae</taxon>
        <taxon>Sordariales</taxon>
        <taxon>Chaetomiaceae</taxon>
        <taxon>Parathielavia</taxon>
    </lineage>
</organism>
<keyword evidence="2" id="KW-1185">Reference proteome</keyword>
<evidence type="ECO:0000313" key="2">
    <source>
        <dbReference type="Proteomes" id="UP001305647"/>
    </source>
</evidence>
<reference evidence="1" key="1">
    <citation type="journal article" date="2023" name="Mol. Phylogenet. Evol.">
        <title>Genome-scale phylogeny and comparative genomics of the fungal order Sordariales.</title>
        <authorList>
            <person name="Hensen N."/>
            <person name="Bonometti L."/>
            <person name="Westerberg I."/>
            <person name="Brannstrom I.O."/>
            <person name="Guillou S."/>
            <person name="Cros-Aarteil S."/>
            <person name="Calhoun S."/>
            <person name="Haridas S."/>
            <person name="Kuo A."/>
            <person name="Mondo S."/>
            <person name="Pangilinan J."/>
            <person name="Riley R."/>
            <person name="LaButti K."/>
            <person name="Andreopoulos B."/>
            <person name="Lipzen A."/>
            <person name="Chen C."/>
            <person name="Yan M."/>
            <person name="Daum C."/>
            <person name="Ng V."/>
            <person name="Clum A."/>
            <person name="Steindorff A."/>
            <person name="Ohm R.A."/>
            <person name="Martin F."/>
            <person name="Silar P."/>
            <person name="Natvig D.O."/>
            <person name="Lalanne C."/>
            <person name="Gautier V."/>
            <person name="Ament-Velasquez S.L."/>
            <person name="Kruys A."/>
            <person name="Hutchinson M.I."/>
            <person name="Powell A.J."/>
            <person name="Barry K."/>
            <person name="Miller A.N."/>
            <person name="Grigoriev I.V."/>
            <person name="Debuchy R."/>
            <person name="Gladieux P."/>
            <person name="Hiltunen Thoren M."/>
            <person name="Johannesson H."/>
        </authorList>
    </citation>
    <scope>NUCLEOTIDE SEQUENCE</scope>
    <source>
        <strain evidence="1">CBS 757.83</strain>
    </source>
</reference>